<keyword evidence="12" id="KW-1185">Reference proteome</keyword>
<evidence type="ECO:0000256" key="6">
    <source>
        <dbReference type="PROSITE-ProRule" id="PRU00192"/>
    </source>
</evidence>
<dbReference type="GO" id="GO:0030036">
    <property type="term" value="P:actin cytoskeleton organization"/>
    <property type="evidence" value="ECO:0007669"/>
    <property type="project" value="UniProtKB-ARBA"/>
</dbReference>
<sequence>MTARRQPSTTSLSKFARDGSPDPAARSLDFCNAFWGLSDGGVDVLFARMRGAGRTTEELRNFWKERAAIEEDYAKRLAKLAKMSVGRDEIGELRNSLDTLRSETEKQAGFHLQLAQQVRNDLEGPTNAFVARQAQHRKVVQSAIEKQFKVKQAQETHVNKAREKYEADCIRINSFTAQSTLVQGKDLESISRKLERTQQTVKTNERDFANFSRALNDTVGKWEHDWKAFCDSCQDMEEDRMEFLKDIVWAYANAVSIVCVSDDESCEHLRLALEQFEPEKDQESFVRDYGTGDAMPDPPQFINYSIEGAPLPSSSSKPTSRPAQFVRSSQRVNKPLAAQPPPNEEETLVNTAGVGAGGRGSMDPGPNRSQTQSRASTRAPPNGMNGNGGIPVSPSASSRPGTSHTDRAPGMVDPTTHKTMLKVGDNAYEVDLNKDPRQQQSARGSVSAATKVGDETDPMVKAMASLRSAAGTIKRGTADSQASSSPTKALTPPTSASAAHNQSRDYRNSAELVVGAYPLAAGGSSRPSSPNPPTAALMQPPRQAPAPYVDAALEDYQQSFPGEIQQRRSRSNSRRESFNGPPLQHQQQIQQQQQPSPGPQRNSSRGQALERPVSREGHAGIGANGRSPSPSLRHPTMQSSRPRSVSPAPGNNGMGGASLDYRDSYSSQQRPHSRNSVGIALDQRGNVSMDSMAESYLQQQQRQQQQQQQQQQQPYQTHAQQAQQQQLQAPSSQSVQRRTSMTRGYSVQQAPPPGAYGAQQPHLQSQVYRAQQQQPSPARAPQQQLSYTQPPAHSPIYAPPPTHPYAAAATPAQAFHPPPPQQQYAPPPPANGALQRGMSASGAEYYGVPAHQSYGSQAQQQQQLGYGGGYRSGSPGPINRSPSPQPIALSQPHLGHAPHQQQVVPPTRQYTDDGRGVLFYVKALYDYTATIPEEFDFQAGDIIAVTATPEDGWWSGELLDEARRVPGRHIFPSNFVSLF</sequence>
<dbReference type="EMBL" id="KI925467">
    <property type="protein sequence ID" value="ETW74674.1"/>
    <property type="molecule type" value="Genomic_DNA"/>
</dbReference>
<feature type="compositionally biased region" description="Low complexity" evidence="8">
    <location>
        <begin position="698"/>
        <end position="736"/>
    </location>
</feature>
<name>W4JMH9_HETIT</name>
<feature type="region of interest" description="Disordered" evidence="8">
    <location>
        <begin position="280"/>
        <end position="417"/>
    </location>
</feature>
<dbReference type="GO" id="GO:0120104">
    <property type="term" value="C:mitotic actomyosin contractile ring, proximal layer"/>
    <property type="evidence" value="ECO:0007669"/>
    <property type="project" value="TreeGrafter"/>
</dbReference>
<dbReference type="InParanoid" id="W4JMH9"/>
<dbReference type="PANTHER" id="PTHR23065">
    <property type="entry name" value="PROLINE-SERINE-THREONINE PHOSPHATASE INTERACTING PROTEIN 1"/>
    <property type="match status" value="1"/>
</dbReference>
<dbReference type="FunFam" id="1.20.1270.60:FF:000045">
    <property type="entry name" value="Cell division control protein"/>
    <property type="match status" value="1"/>
</dbReference>
<dbReference type="PRINTS" id="PR00452">
    <property type="entry name" value="SH3DOMAIN"/>
</dbReference>
<evidence type="ECO:0000256" key="7">
    <source>
        <dbReference type="PROSITE-ProRule" id="PRU01077"/>
    </source>
</evidence>
<feature type="domain" description="SH3" evidence="9">
    <location>
        <begin position="916"/>
        <end position="979"/>
    </location>
</feature>
<evidence type="ECO:0000256" key="3">
    <source>
        <dbReference type="ARBA" id="ARBA00022490"/>
    </source>
</evidence>
<dbReference type="Gene3D" id="1.20.1270.60">
    <property type="entry name" value="Arfaptin homology (AH) domain/BAR domain"/>
    <property type="match status" value="1"/>
</dbReference>
<comment type="subcellular location">
    <subcellularLocation>
        <location evidence="1">Cytoplasm</location>
        <location evidence="1">Cytoskeleton</location>
    </subcellularLocation>
</comment>
<dbReference type="InterPro" id="IPR036028">
    <property type="entry name" value="SH3-like_dom_sf"/>
</dbReference>
<feature type="domain" description="F-BAR" evidence="10">
    <location>
        <begin position="28"/>
        <end position="281"/>
    </location>
</feature>
<evidence type="ECO:0000259" key="9">
    <source>
        <dbReference type="PROSITE" id="PS50002"/>
    </source>
</evidence>
<dbReference type="CDD" id="cd00174">
    <property type="entry name" value="SH3"/>
    <property type="match status" value="1"/>
</dbReference>
<evidence type="ECO:0000256" key="8">
    <source>
        <dbReference type="SAM" id="MobiDB-lite"/>
    </source>
</evidence>
<keyword evidence="2 6" id="KW-0728">SH3 domain</keyword>
<dbReference type="InterPro" id="IPR001452">
    <property type="entry name" value="SH3_domain"/>
</dbReference>
<feature type="compositionally biased region" description="Polar residues" evidence="8">
    <location>
        <begin position="478"/>
        <end position="501"/>
    </location>
</feature>
<feature type="compositionally biased region" description="Polar residues" evidence="8">
    <location>
        <begin position="394"/>
        <end position="403"/>
    </location>
</feature>
<dbReference type="Pfam" id="PF00611">
    <property type="entry name" value="FCH"/>
    <property type="match status" value="1"/>
</dbReference>
<dbReference type="OrthoDB" id="19092at2759"/>
<dbReference type="Gene3D" id="2.30.30.40">
    <property type="entry name" value="SH3 Domains"/>
    <property type="match status" value="1"/>
</dbReference>
<feature type="compositionally biased region" description="Low complexity" evidence="8">
    <location>
        <begin position="769"/>
        <end position="796"/>
    </location>
</feature>
<feature type="compositionally biased region" description="Pro residues" evidence="8">
    <location>
        <begin position="816"/>
        <end position="830"/>
    </location>
</feature>
<keyword evidence="4" id="KW-0597">Phosphoprotein</keyword>
<feature type="region of interest" description="Disordered" evidence="8">
    <location>
        <begin position="853"/>
        <end position="910"/>
    </location>
</feature>
<dbReference type="Pfam" id="PF00018">
    <property type="entry name" value="SH3_1"/>
    <property type="match status" value="1"/>
</dbReference>
<evidence type="ECO:0000313" key="11">
    <source>
        <dbReference type="EMBL" id="ETW74674.1"/>
    </source>
</evidence>
<protein>
    <recommendedName>
        <fullName evidence="13">SH3 domain-containing protein</fullName>
    </recommendedName>
</protein>
<feature type="region of interest" description="Disordered" evidence="8">
    <location>
        <begin position="434"/>
        <end position="458"/>
    </location>
</feature>
<feature type="compositionally biased region" description="Polar residues" evidence="8">
    <location>
        <begin position="438"/>
        <end position="448"/>
    </location>
</feature>
<dbReference type="InterPro" id="IPR031160">
    <property type="entry name" value="F_BAR_dom"/>
</dbReference>
<feature type="compositionally biased region" description="Low complexity" evidence="8">
    <location>
        <begin position="853"/>
        <end position="864"/>
    </location>
</feature>
<feature type="compositionally biased region" description="Low complexity" evidence="8">
    <location>
        <begin position="804"/>
        <end position="815"/>
    </location>
</feature>
<dbReference type="InterPro" id="IPR001060">
    <property type="entry name" value="FCH_dom"/>
</dbReference>
<feature type="compositionally biased region" description="Polar residues" evidence="8">
    <location>
        <begin position="737"/>
        <end position="747"/>
    </location>
</feature>
<reference evidence="11 12" key="1">
    <citation type="journal article" date="2012" name="New Phytol.">
        <title>Insight into trade-off between wood decay and parasitism from the genome of a fungal forest pathogen.</title>
        <authorList>
            <person name="Olson A."/>
            <person name="Aerts A."/>
            <person name="Asiegbu F."/>
            <person name="Belbahri L."/>
            <person name="Bouzid O."/>
            <person name="Broberg A."/>
            <person name="Canback B."/>
            <person name="Coutinho P.M."/>
            <person name="Cullen D."/>
            <person name="Dalman K."/>
            <person name="Deflorio G."/>
            <person name="van Diepen L.T."/>
            <person name="Dunand C."/>
            <person name="Duplessis S."/>
            <person name="Durling M."/>
            <person name="Gonthier P."/>
            <person name="Grimwood J."/>
            <person name="Fossdal C.G."/>
            <person name="Hansson D."/>
            <person name="Henrissat B."/>
            <person name="Hietala A."/>
            <person name="Himmelstrand K."/>
            <person name="Hoffmeister D."/>
            <person name="Hogberg N."/>
            <person name="James T.Y."/>
            <person name="Karlsson M."/>
            <person name="Kohler A."/>
            <person name="Kues U."/>
            <person name="Lee Y.H."/>
            <person name="Lin Y.C."/>
            <person name="Lind M."/>
            <person name="Lindquist E."/>
            <person name="Lombard V."/>
            <person name="Lucas S."/>
            <person name="Lunden K."/>
            <person name="Morin E."/>
            <person name="Murat C."/>
            <person name="Park J."/>
            <person name="Raffaello T."/>
            <person name="Rouze P."/>
            <person name="Salamov A."/>
            <person name="Schmutz J."/>
            <person name="Solheim H."/>
            <person name="Stahlberg J."/>
            <person name="Velez H."/>
            <person name="de Vries R.P."/>
            <person name="Wiebenga A."/>
            <person name="Woodward S."/>
            <person name="Yakovlev I."/>
            <person name="Garbelotto M."/>
            <person name="Martin F."/>
            <person name="Grigoriev I.V."/>
            <person name="Stenlid J."/>
        </authorList>
    </citation>
    <scope>NUCLEOTIDE SEQUENCE [LARGE SCALE GENOMIC DNA]</scope>
    <source>
        <strain evidence="11 12">TC 32-1</strain>
    </source>
</reference>
<dbReference type="Proteomes" id="UP000030671">
    <property type="component" value="Unassembled WGS sequence"/>
</dbReference>
<feature type="region of interest" description="Disordered" evidence="8">
    <location>
        <begin position="1"/>
        <end position="21"/>
    </location>
</feature>
<dbReference type="STRING" id="747525.W4JMH9"/>
<evidence type="ECO:0000256" key="2">
    <source>
        <dbReference type="ARBA" id="ARBA00022443"/>
    </source>
</evidence>
<dbReference type="FunFam" id="2.30.30.40:FF:000312">
    <property type="entry name" value="Related to Cell division control protein 15"/>
    <property type="match status" value="1"/>
</dbReference>
<evidence type="ECO:0000259" key="10">
    <source>
        <dbReference type="PROSITE" id="PS51741"/>
    </source>
</evidence>
<dbReference type="GO" id="GO:0009898">
    <property type="term" value="C:cytoplasmic side of plasma membrane"/>
    <property type="evidence" value="ECO:0007669"/>
    <property type="project" value="TreeGrafter"/>
</dbReference>
<keyword evidence="7" id="KW-0175">Coiled coil</keyword>
<gene>
    <name evidence="11" type="ORF">HETIRDRAFT_447044</name>
</gene>
<proteinExistence type="predicted"/>
<dbReference type="FunCoup" id="W4JMH9">
    <property type="interactions" value="28"/>
</dbReference>
<dbReference type="AlphaFoldDB" id="W4JMH9"/>
<feature type="compositionally biased region" description="Polar residues" evidence="8">
    <location>
        <begin position="1"/>
        <end position="13"/>
    </location>
</feature>
<dbReference type="RefSeq" id="XP_009553169.1">
    <property type="nucleotide sequence ID" value="XM_009554874.1"/>
</dbReference>
<evidence type="ECO:0000256" key="1">
    <source>
        <dbReference type="ARBA" id="ARBA00004245"/>
    </source>
</evidence>
<feature type="region of interest" description="Disordered" evidence="8">
    <location>
        <begin position="471"/>
        <end position="504"/>
    </location>
</feature>
<evidence type="ECO:0000313" key="12">
    <source>
        <dbReference type="Proteomes" id="UP000030671"/>
    </source>
</evidence>
<evidence type="ECO:0008006" key="13">
    <source>
        <dbReference type="Google" id="ProtNLM"/>
    </source>
</evidence>
<dbReference type="HOGENOM" id="CLU_004415_0_0_1"/>
<dbReference type="PANTHER" id="PTHR23065:SF7">
    <property type="entry name" value="NOSTRIN, ISOFORM H"/>
    <property type="match status" value="1"/>
</dbReference>
<evidence type="ECO:0000256" key="5">
    <source>
        <dbReference type="ARBA" id="ARBA00023212"/>
    </source>
</evidence>
<feature type="compositionally biased region" description="Polar residues" evidence="8">
    <location>
        <begin position="664"/>
        <end position="676"/>
    </location>
</feature>
<dbReference type="GeneID" id="20675727"/>
<keyword evidence="5" id="KW-0206">Cytoskeleton</keyword>
<dbReference type="SMART" id="SM00055">
    <property type="entry name" value="FCH"/>
    <property type="match status" value="1"/>
</dbReference>
<dbReference type="PROSITE" id="PS50002">
    <property type="entry name" value="SH3"/>
    <property type="match status" value="1"/>
</dbReference>
<feature type="compositionally biased region" description="Polar residues" evidence="8">
    <location>
        <begin position="312"/>
        <end position="332"/>
    </location>
</feature>
<feature type="compositionally biased region" description="Polar residues" evidence="8">
    <location>
        <begin position="367"/>
        <end position="376"/>
    </location>
</feature>
<feature type="compositionally biased region" description="Polar residues" evidence="8">
    <location>
        <begin position="626"/>
        <end position="643"/>
    </location>
</feature>
<keyword evidence="3" id="KW-0963">Cytoplasm</keyword>
<feature type="region of interest" description="Disordered" evidence="8">
    <location>
        <begin position="521"/>
        <end position="836"/>
    </location>
</feature>
<organism evidence="11 12">
    <name type="scientific">Heterobasidion irregulare (strain TC 32-1)</name>
    <dbReference type="NCBI Taxonomy" id="747525"/>
    <lineage>
        <taxon>Eukaryota</taxon>
        <taxon>Fungi</taxon>
        <taxon>Dikarya</taxon>
        <taxon>Basidiomycota</taxon>
        <taxon>Agaricomycotina</taxon>
        <taxon>Agaricomycetes</taxon>
        <taxon>Russulales</taxon>
        <taxon>Bondarzewiaceae</taxon>
        <taxon>Heterobasidion</taxon>
        <taxon>Heterobasidion annosum species complex</taxon>
    </lineage>
</organism>
<accession>W4JMH9</accession>
<evidence type="ECO:0000256" key="4">
    <source>
        <dbReference type="ARBA" id="ARBA00022553"/>
    </source>
</evidence>
<feature type="compositionally biased region" description="Low complexity" evidence="8">
    <location>
        <begin position="581"/>
        <end position="595"/>
    </location>
</feature>
<dbReference type="CDD" id="cd07651">
    <property type="entry name" value="F-BAR_PombeCdc15_like"/>
    <property type="match status" value="1"/>
</dbReference>
<dbReference type="PRINTS" id="PR00499">
    <property type="entry name" value="P67PHOX"/>
</dbReference>
<dbReference type="GO" id="GO:0005543">
    <property type="term" value="F:phospholipid binding"/>
    <property type="evidence" value="ECO:0007669"/>
    <property type="project" value="TreeGrafter"/>
</dbReference>
<dbReference type="SUPFAM" id="SSF103657">
    <property type="entry name" value="BAR/IMD domain-like"/>
    <property type="match status" value="1"/>
</dbReference>
<dbReference type="SMART" id="SM00326">
    <property type="entry name" value="SH3"/>
    <property type="match status" value="1"/>
</dbReference>
<dbReference type="SUPFAM" id="SSF50044">
    <property type="entry name" value="SH3-domain"/>
    <property type="match status" value="1"/>
</dbReference>
<dbReference type="PROSITE" id="PS51741">
    <property type="entry name" value="F_BAR"/>
    <property type="match status" value="1"/>
</dbReference>
<dbReference type="KEGG" id="hir:HETIRDRAFT_447044"/>
<dbReference type="InterPro" id="IPR027267">
    <property type="entry name" value="AH/BAR_dom_sf"/>
</dbReference>
<dbReference type="eggNOG" id="KOG2398">
    <property type="taxonomic scope" value="Eukaryota"/>
</dbReference>